<protein>
    <recommendedName>
        <fullName evidence="4">PBS lyase</fullName>
    </recommendedName>
</protein>
<dbReference type="SUPFAM" id="SSF48371">
    <property type="entry name" value="ARM repeat"/>
    <property type="match status" value="2"/>
</dbReference>
<dbReference type="OrthoDB" id="5512944at2"/>
<dbReference type="AlphaFoldDB" id="A0A1E5QLM2"/>
<evidence type="ECO:0000256" key="2">
    <source>
        <dbReference type="ARBA" id="ARBA00022738"/>
    </source>
</evidence>
<gene>
    <name evidence="3" type="ORF">BH720_08970</name>
</gene>
<dbReference type="STRING" id="1781255.BH720_08970"/>
<evidence type="ECO:0000313" key="3">
    <source>
        <dbReference type="EMBL" id="OEJ75504.1"/>
    </source>
</evidence>
<dbReference type="GO" id="GO:0016491">
    <property type="term" value="F:oxidoreductase activity"/>
    <property type="evidence" value="ECO:0007669"/>
    <property type="project" value="TreeGrafter"/>
</dbReference>
<dbReference type="EMBL" id="MJGC01000049">
    <property type="protein sequence ID" value="OEJ75504.1"/>
    <property type="molecule type" value="Genomic_DNA"/>
</dbReference>
<keyword evidence="2" id="KW-0605">Phycobilisome</keyword>
<dbReference type="PANTHER" id="PTHR12697">
    <property type="entry name" value="PBS LYASE HEAT-LIKE PROTEIN"/>
    <property type="match status" value="1"/>
</dbReference>
<accession>A0A1E5QLM2</accession>
<organism evidence="3">
    <name type="scientific">Desertifilum tharense IPPAS B-1220</name>
    <dbReference type="NCBI Taxonomy" id="1781255"/>
    <lineage>
        <taxon>Bacteria</taxon>
        <taxon>Bacillati</taxon>
        <taxon>Cyanobacteriota</taxon>
        <taxon>Cyanophyceae</taxon>
        <taxon>Desertifilales</taxon>
        <taxon>Desertifilaceae</taxon>
        <taxon>Desertifilum</taxon>
    </lineage>
</organism>
<dbReference type="GO" id="GO:0030089">
    <property type="term" value="C:phycobilisome"/>
    <property type="evidence" value="ECO:0007669"/>
    <property type="project" value="UniProtKB-KW"/>
</dbReference>
<evidence type="ECO:0008006" key="4">
    <source>
        <dbReference type="Google" id="ProtNLM"/>
    </source>
</evidence>
<dbReference type="InterPro" id="IPR011989">
    <property type="entry name" value="ARM-like"/>
</dbReference>
<dbReference type="Pfam" id="PF13646">
    <property type="entry name" value="HEAT_2"/>
    <property type="match status" value="3"/>
</dbReference>
<dbReference type="InterPro" id="IPR004155">
    <property type="entry name" value="PBS_lyase_HEAT"/>
</dbReference>
<dbReference type="RefSeq" id="WP_069966848.1">
    <property type="nucleotide sequence ID" value="NZ_CM124774.1"/>
</dbReference>
<sequence>MIENDLALLQPPQSTDAVTRLQWLLNQAESLEGEEYSQILEFALTALSWGDFQQRWDIAKLFPKLGTGAIAPLIALLEDEQTDWELRWFVSRILGDFHEPVVLEALVNLLKTSEGEDLIATAAIALTNFGSAAIAALTDLLAEPRTRMVATRSLCVIGGPASVPPLLNVVGEFLQQDSYSSGDPALCAMALEALSNSTDPAITPLLLQALKHTAAPIRRAATIGLGLRSDLLAQLDLVSLLQERLWDFNFEVCQAATIALSRLGTPAAAIALARLLQSPQTPVPLQIEAVRALGWIGTPIALEQLQSAIAIAPVPALREIISVLGRLTDLETQIQATQILLQLLNSFLPNVQFPPIKQAIAMSLGQLGQPQAFDALVQLLADSDKSVQLHAIAALRQLEAYPNLEQLSHSRLSPELAQGVATALQELKV</sequence>
<reference evidence="3" key="1">
    <citation type="submission" date="2016-09" db="EMBL/GenBank/DDBJ databases">
        <title>Draft genome of thermotolerant cyanobacterium Desertifilum sp. strain IPPAS B-1220.</title>
        <authorList>
            <person name="Sinetova M.A."/>
            <person name="Bolakhan K."/>
            <person name="Zayadan B.K."/>
            <person name="Mironov K.S."/>
            <person name="Ustinova V."/>
            <person name="Kupriyanova E.V."/>
            <person name="Sidorov R.A."/>
            <person name="Skrypnik A.N."/>
            <person name="Gogoleva N.E."/>
            <person name="Gogolev Y.V."/>
            <person name="Los D.A."/>
        </authorList>
    </citation>
    <scope>NUCLEOTIDE SEQUENCE [LARGE SCALE GENOMIC DNA]</scope>
    <source>
        <strain evidence="3">IPPAS B-1220</strain>
    </source>
</reference>
<keyword evidence="1" id="KW-0042">Antenna complex</keyword>
<comment type="caution">
    <text evidence="3">The sequence shown here is derived from an EMBL/GenBank/DDBJ whole genome shotgun (WGS) entry which is preliminary data.</text>
</comment>
<evidence type="ECO:0000256" key="1">
    <source>
        <dbReference type="ARBA" id="ARBA00022549"/>
    </source>
</evidence>
<proteinExistence type="predicted"/>
<dbReference type="InterPro" id="IPR016024">
    <property type="entry name" value="ARM-type_fold"/>
</dbReference>
<dbReference type="SMART" id="SM00567">
    <property type="entry name" value="EZ_HEAT"/>
    <property type="match status" value="8"/>
</dbReference>
<dbReference type="Gene3D" id="1.25.10.10">
    <property type="entry name" value="Leucine-rich Repeat Variant"/>
    <property type="match status" value="3"/>
</dbReference>
<name>A0A1E5QLM2_9CYAN</name>
<dbReference type="Pfam" id="PF03130">
    <property type="entry name" value="HEAT_PBS"/>
    <property type="match status" value="1"/>
</dbReference>
<dbReference type="PANTHER" id="PTHR12697:SF5">
    <property type="entry name" value="DEOXYHYPUSINE HYDROXYLASE"/>
    <property type="match status" value="1"/>
</dbReference>